<protein>
    <recommendedName>
        <fullName evidence="3">Reverse transcriptase Ty1/copia-type domain-containing protein</fullName>
    </recommendedName>
</protein>
<dbReference type="InterPro" id="IPR013103">
    <property type="entry name" value="RVT_2"/>
</dbReference>
<feature type="compositionally biased region" description="Low complexity" evidence="2">
    <location>
        <begin position="1280"/>
        <end position="1309"/>
    </location>
</feature>
<gene>
    <name evidence="4" type="ORF">Tci_034762</name>
</gene>
<feature type="domain" description="Reverse transcriptase Ty1/copia-type" evidence="3">
    <location>
        <begin position="867"/>
        <end position="962"/>
    </location>
</feature>
<feature type="region of interest" description="Disordered" evidence="2">
    <location>
        <begin position="1490"/>
        <end position="1521"/>
    </location>
</feature>
<dbReference type="Pfam" id="PF07727">
    <property type="entry name" value="RVT_2"/>
    <property type="match status" value="1"/>
</dbReference>
<feature type="non-terminal residue" evidence="4">
    <location>
        <position position="1"/>
    </location>
</feature>
<feature type="compositionally biased region" description="Low complexity" evidence="2">
    <location>
        <begin position="216"/>
        <end position="225"/>
    </location>
</feature>
<feature type="region of interest" description="Disordered" evidence="2">
    <location>
        <begin position="216"/>
        <end position="242"/>
    </location>
</feature>
<dbReference type="SUPFAM" id="SSF56672">
    <property type="entry name" value="DNA/RNA polymerases"/>
    <property type="match status" value="1"/>
</dbReference>
<dbReference type="PANTHER" id="PTHR11439">
    <property type="entry name" value="GAG-POL-RELATED RETROTRANSPOSON"/>
    <property type="match status" value="1"/>
</dbReference>
<feature type="compositionally biased region" description="Basic and acidic residues" evidence="2">
    <location>
        <begin position="228"/>
        <end position="242"/>
    </location>
</feature>
<feature type="region of interest" description="Disordered" evidence="2">
    <location>
        <begin position="436"/>
        <end position="498"/>
    </location>
</feature>
<dbReference type="PANTHER" id="PTHR11439:SF495">
    <property type="entry name" value="REVERSE TRANSCRIPTASE, RNA-DEPENDENT DNA POLYMERASE-RELATED"/>
    <property type="match status" value="1"/>
</dbReference>
<dbReference type="CDD" id="cd09272">
    <property type="entry name" value="RNase_HI_RT_Ty1"/>
    <property type="match status" value="1"/>
</dbReference>
<keyword evidence="1" id="KW-0175">Coiled coil</keyword>
<proteinExistence type="predicted"/>
<feature type="coiled-coil region" evidence="1">
    <location>
        <begin position="1400"/>
        <end position="1434"/>
    </location>
</feature>
<feature type="region of interest" description="Disordered" evidence="2">
    <location>
        <begin position="1268"/>
        <end position="1312"/>
    </location>
</feature>
<name>A0A6L2LR59_TANCI</name>
<evidence type="ECO:0000259" key="3">
    <source>
        <dbReference type="Pfam" id="PF07727"/>
    </source>
</evidence>
<accession>A0A6L2LR59</accession>
<organism evidence="4">
    <name type="scientific">Tanacetum cinerariifolium</name>
    <name type="common">Dalmatian daisy</name>
    <name type="synonym">Chrysanthemum cinerariifolium</name>
    <dbReference type="NCBI Taxonomy" id="118510"/>
    <lineage>
        <taxon>Eukaryota</taxon>
        <taxon>Viridiplantae</taxon>
        <taxon>Streptophyta</taxon>
        <taxon>Embryophyta</taxon>
        <taxon>Tracheophyta</taxon>
        <taxon>Spermatophyta</taxon>
        <taxon>Magnoliopsida</taxon>
        <taxon>eudicotyledons</taxon>
        <taxon>Gunneridae</taxon>
        <taxon>Pentapetalae</taxon>
        <taxon>asterids</taxon>
        <taxon>campanulids</taxon>
        <taxon>Asterales</taxon>
        <taxon>Asteraceae</taxon>
        <taxon>Asteroideae</taxon>
        <taxon>Anthemideae</taxon>
        <taxon>Anthemidinae</taxon>
        <taxon>Tanacetum</taxon>
    </lineage>
</organism>
<sequence>VPTTSPVFATATVVTPVTRRKGKEVMVEFKTPKKQKVQEQIDAQIARELEEHLVREDQRRTEQIARDAEIARIQAEEELQSIEFLLVEEVPTASEEGCHCQKKKEATARKIALRSKSRRNCQSKSNDSFTKSSKTQFCSIFAVSQGESILIHITFSFHTHQEMDQQYPIVAKIPILDTGKFDQWQFQIQQYLQHEHYALWEVIKFEDSYEVPTSTASTAITDTTSGETGKKSRRTEDKQKKKNDVKARTTLLLQVIVGQLQFMDVEIEQDDLNQKFLTSLAPEWRMHTKVWRNRSDIDTMSLDDFENEDSNTASVPTASASVATISQDTACAYIASQSSGSQIKFEDINQIDEDYMEEMDIKWNMALLSMKADKWVILQESAGLPEARTKEAETPTDEEILKKEKEGVDRKLAGFLTASKDLDNLIESQRVDKNKDGLGYSVVSPPAQIHSSPKKDLSWTGRPNFVDDTVTDYSRPSPTMESNSGDDQNKNPFVSKTEASPSAIIPKPFIKLVKESDSPTESKIDKAKKAKKSPVKEVPRIILMIKAIRTVAALGTRQETYPTSLIMSHLIKDMCLLVKEDARLLAKELSKPFTDSECIVLGRDFKLLDDANILLRTPRQHNMYSIDLKNIVPYRDLTCLVAKASADEFNKSHNKTPYELVNGRSPAIGFLKPFGYHVMILNTLDNLRKFDEKGDEGTKDATSQEAKKDVSSLRYIALPNWAHDALLEYSSSKPQDHCSTEVPEGSGNPNPTVPTAYFTDSQEPSSDTRLISKRVANQEETPSLDNILSLTNRCEDILGVTTNSDESNGLEADISSMETAITASPTPTLRIYKDHPKIEPKKISDALQDLSWEEAMQEELLQFKIQNVWTLVDCPKGVRPIGTKWVLKNKKDERGIVIRNKAMLVAQGHTQEEGIDYDEVFAPVARIEAIRLFLAYASFMGFIVYQMDVKSAFLYGTINEEVQREDFILVQVYVDDIIFGSSNPQLCREFEALMHEKFQMSAMGDILKIFGYSEVRSSNTPMDKENPLGKDWTGKDVDLHLYRSMIGYLMYLTASRPDILFAVYAYARHQVTPKECHLHVVKRIFRYLKGHPKLGLWYPKESPFNLVAYSDSDYGGATQDRKSTTEGCQFLSRRLISRQCKKQTIIATSTTEAEYVAAASCCGQVLWIQNQLLDYGEIPVLSLVNMCINILHGSDSEQRTHEFIHVYLSFATVEHNVDFHPMVDFIEAFPLRYALIVKPTVYVSHIRQFWSTARIATTEEGTKILATVDGTPTEPHHTPSPEAQSPSHTTHSSLTLPPVTTTFIPTVTPSDSTPIRKYTRRARIAQSSALPPVADKPASPLRDVSQGEACATDSGFIADQDRVTIAKSSTLPYDSAPRVTSPAADEGSMQQTINELTAFCNSLQRQHSELLAKFQAQEVEINRLKERVKLLEDRDGVAAERSKDDTLIKGRSLDEGEAVAERVSNDSEAMATGLTSVEVATVLASRIDDVPTGSGSIPTTSPPANEVPTGSDVAPTASPVFATDTVVTPYKKEKEKKSW</sequence>
<evidence type="ECO:0000256" key="1">
    <source>
        <dbReference type="SAM" id="Coils"/>
    </source>
</evidence>
<feature type="compositionally biased region" description="Polar residues" evidence="2">
    <location>
        <begin position="1493"/>
        <end position="1503"/>
    </location>
</feature>
<evidence type="ECO:0000256" key="2">
    <source>
        <dbReference type="SAM" id="MobiDB-lite"/>
    </source>
</evidence>
<dbReference type="EMBL" id="BKCJ010004733">
    <property type="protein sequence ID" value="GEU62784.1"/>
    <property type="molecule type" value="Genomic_DNA"/>
</dbReference>
<reference evidence="4" key="1">
    <citation type="journal article" date="2019" name="Sci. Rep.">
        <title>Draft genome of Tanacetum cinerariifolium, the natural source of mosquito coil.</title>
        <authorList>
            <person name="Yamashiro T."/>
            <person name="Shiraishi A."/>
            <person name="Satake H."/>
            <person name="Nakayama K."/>
        </authorList>
    </citation>
    <scope>NUCLEOTIDE SEQUENCE</scope>
</reference>
<feature type="compositionally biased region" description="Polar residues" evidence="2">
    <location>
        <begin position="471"/>
        <end position="498"/>
    </location>
</feature>
<feature type="region of interest" description="Disordered" evidence="2">
    <location>
        <begin position="732"/>
        <end position="752"/>
    </location>
</feature>
<dbReference type="InterPro" id="IPR043502">
    <property type="entry name" value="DNA/RNA_pol_sf"/>
</dbReference>
<comment type="caution">
    <text evidence="4">The sequence shown here is derived from an EMBL/GenBank/DDBJ whole genome shotgun (WGS) entry which is preliminary data.</text>
</comment>
<evidence type="ECO:0000313" key="4">
    <source>
        <dbReference type="EMBL" id="GEU62784.1"/>
    </source>
</evidence>